<evidence type="ECO:0000313" key="2">
    <source>
        <dbReference type="Proteomes" id="UP000296034"/>
    </source>
</evidence>
<protein>
    <submittedName>
        <fullName evidence="1">Uncharacterized protein</fullName>
    </submittedName>
</protein>
<name>A0A2P5SXG7_9GAMM</name>
<organism evidence="1 2">
    <name type="scientific">Candidatus Pantoea edessiphila</name>
    <dbReference type="NCBI Taxonomy" id="2044610"/>
    <lineage>
        <taxon>Bacteria</taxon>
        <taxon>Pseudomonadati</taxon>
        <taxon>Pseudomonadota</taxon>
        <taxon>Gammaproteobacteria</taxon>
        <taxon>Enterobacterales</taxon>
        <taxon>Erwiniaceae</taxon>
        <taxon>Pantoea</taxon>
    </lineage>
</organism>
<reference evidence="1 2" key="1">
    <citation type="journal article" date="2018" name="Genome Biol. Evol.">
        <title>Cladogenesis and Genomic Streamlining in Extracellular Endosymbionts of Tropical Stink Bugs.</title>
        <authorList>
            <person name="Otero-Bravo A."/>
            <person name="Goffredi S."/>
            <person name="Sabree Z.L."/>
        </authorList>
    </citation>
    <scope>NUCLEOTIDE SEQUENCE [LARGE SCALE GENOMIC DNA]</scope>
    <source>
        <strain evidence="1 2">SoET</strain>
    </source>
</reference>
<dbReference type="RefSeq" id="WP_136131974.1">
    <property type="nucleotide sequence ID" value="NZ_PDKS01000006.1"/>
</dbReference>
<dbReference type="Proteomes" id="UP000296034">
    <property type="component" value="Unassembled WGS sequence"/>
</dbReference>
<proteinExistence type="predicted"/>
<accession>A0A2P5SXG7</accession>
<dbReference type="AlphaFoldDB" id="A0A2P5SXG7"/>
<dbReference type="EMBL" id="PDKS01000006">
    <property type="protein sequence ID" value="PPI86992.1"/>
    <property type="molecule type" value="Genomic_DNA"/>
</dbReference>
<evidence type="ECO:0000313" key="1">
    <source>
        <dbReference type="EMBL" id="PPI86992.1"/>
    </source>
</evidence>
<gene>
    <name evidence="1" type="ORF">CRV11_03540</name>
</gene>
<comment type="caution">
    <text evidence="1">The sequence shown here is derived from an EMBL/GenBank/DDBJ whole genome shotgun (WGS) entry which is preliminary data.</text>
</comment>
<sequence>MLQFSLGEFILVFIIGLIVLSPLQLAIALKIVKQCFKLFNYLKSIIQYEIIFLLKSKVFKKNIIMIDSNRLQDLNNRTTQVINNITNLEANPYTNRKENKSNIDILTILLNDINQFTCILFNINKKIYPDKDILHKVKRSHYLCDNNRYSSKSDPQ</sequence>